<name>A0A1M6KPS8_9FIRM</name>
<evidence type="ECO:0000256" key="2">
    <source>
        <dbReference type="ARBA" id="ARBA00023125"/>
    </source>
</evidence>
<dbReference type="GO" id="GO:0003700">
    <property type="term" value="F:DNA-binding transcription factor activity"/>
    <property type="evidence" value="ECO:0007669"/>
    <property type="project" value="InterPro"/>
</dbReference>
<dbReference type="Pfam" id="PF01047">
    <property type="entry name" value="MarR"/>
    <property type="match status" value="1"/>
</dbReference>
<keyword evidence="1" id="KW-0805">Transcription regulation</keyword>
<accession>A0A1M6KPS8</accession>
<dbReference type="AlphaFoldDB" id="A0A1M6KPS8"/>
<dbReference type="InterPro" id="IPR036390">
    <property type="entry name" value="WH_DNA-bd_sf"/>
</dbReference>
<dbReference type="Gene3D" id="1.10.10.10">
    <property type="entry name" value="Winged helix-like DNA-binding domain superfamily/Winged helix DNA-binding domain"/>
    <property type="match status" value="1"/>
</dbReference>
<gene>
    <name evidence="5" type="ORF">SAMN02745243_00983</name>
</gene>
<dbReference type="SUPFAM" id="SSF46785">
    <property type="entry name" value="Winged helix' DNA-binding domain"/>
    <property type="match status" value="1"/>
</dbReference>
<dbReference type="InterPro" id="IPR052067">
    <property type="entry name" value="Metal_resp_HTH_trans_reg"/>
</dbReference>
<organism evidence="5 6">
    <name type="scientific">Hespellia stercorisuis DSM 15480</name>
    <dbReference type="NCBI Taxonomy" id="1121950"/>
    <lineage>
        <taxon>Bacteria</taxon>
        <taxon>Bacillati</taxon>
        <taxon>Bacillota</taxon>
        <taxon>Clostridia</taxon>
        <taxon>Lachnospirales</taxon>
        <taxon>Lachnospiraceae</taxon>
        <taxon>Hespellia</taxon>
    </lineage>
</organism>
<keyword evidence="2 5" id="KW-0238">DNA-binding</keyword>
<dbReference type="STRING" id="1121950.SAMN02745243_00983"/>
<dbReference type="OrthoDB" id="1696863at2"/>
<dbReference type="PANTHER" id="PTHR35790">
    <property type="entry name" value="HTH-TYPE TRANSCRIPTIONAL REGULATOR PCHR"/>
    <property type="match status" value="1"/>
</dbReference>
<keyword evidence="3" id="KW-0804">Transcription</keyword>
<keyword evidence="6" id="KW-1185">Reference proteome</keyword>
<evidence type="ECO:0000256" key="1">
    <source>
        <dbReference type="ARBA" id="ARBA00023015"/>
    </source>
</evidence>
<dbReference type="PANTHER" id="PTHR35790:SF4">
    <property type="entry name" value="HTH-TYPE TRANSCRIPTIONAL REGULATOR PCHR"/>
    <property type="match status" value="1"/>
</dbReference>
<evidence type="ECO:0000259" key="4">
    <source>
        <dbReference type="PROSITE" id="PS50995"/>
    </source>
</evidence>
<feature type="domain" description="HTH marR-type" evidence="4">
    <location>
        <begin position="10"/>
        <end position="156"/>
    </location>
</feature>
<evidence type="ECO:0000313" key="6">
    <source>
        <dbReference type="Proteomes" id="UP000184301"/>
    </source>
</evidence>
<protein>
    <submittedName>
        <fullName evidence="5">DNA-binding transcriptional regulator, MarR family</fullName>
    </submittedName>
</protein>
<dbReference type="InterPro" id="IPR000835">
    <property type="entry name" value="HTH_MarR-typ"/>
</dbReference>
<proteinExistence type="predicted"/>
<reference evidence="5 6" key="1">
    <citation type="submission" date="2016-11" db="EMBL/GenBank/DDBJ databases">
        <authorList>
            <person name="Jaros S."/>
            <person name="Januszkiewicz K."/>
            <person name="Wedrychowicz H."/>
        </authorList>
    </citation>
    <scope>NUCLEOTIDE SEQUENCE [LARGE SCALE GENOMIC DNA]</scope>
    <source>
        <strain evidence="5 6">DSM 15480</strain>
    </source>
</reference>
<dbReference type="SMART" id="SM00347">
    <property type="entry name" value="HTH_MARR"/>
    <property type="match status" value="1"/>
</dbReference>
<sequence>MAENANTDHFDEIVRNIYGKADSLYKFVDLYSALMAKKNDYGDGQLMTMVEVHLLTKIEENPGITVTELAKVNNRTKGAISQKLKKLIEWGYIVGQKKDGNAKSILLYATEKGVKCSTKHKHYDLIDIMQTTSQLLQTCSVEELDTFYKVIAEYTKLLEE</sequence>
<dbReference type="InterPro" id="IPR036388">
    <property type="entry name" value="WH-like_DNA-bd_sf"/>
</dbReference>
<dbReference type="Proteomes" id="UP000184301">
    <property type="component" value="Unassembled WGS sequence"/>
</dbReference>
<dbReference type="PROSITE" id="PS50995">
    <property type="entry name" value="HTH_MARR_2"/>
    <property type="match status" value="1"/>
</dbReference>
<dbReference type="EMBL" id="FQZY01000012">
    <property type="protein sequence ID" value="SHJ60912.1"/>
    <property type="molecule type" value="Genomic_DNA"/>
</dbReference>
<evidence type="ECO:0000313" key="5">
    <source>
        <dbReference type="EMBL" id="SHJ60912.1"/>
    </source>
</evidence>
<evidence type="ECO:0000256" key="3">
    <source>
        <dbReference type="ARBA" id="ARBA00023163"/>
    </source>
</evidence>
<dbReference type="RefSeq" id="WP_073106199.1">
    <property type="nucleotide sequence ID" value="NZ_FQZY01000012.1"/>
</dbReference>
<dbReference type="GO" id="GO:0003677">
    <property type="term" value="F:DNA binding"/>
    <property type="evidence" value="ECO:0007669"/>
    <property type="project" value="UniProtKB-KW"/>
</dbReference>